<evidence type="ECO:0000313" key="2">
    <source>
        <dbReference type="Proteomes" id="UP000019335"/>
    </source>
</evidence>
<evidence type="ECO:0000313" key="1">
    <source>
        <dbReference type="EMBL" id="EWM25026.1"/>
    </source>
</evidence>
<dbReference type="EMBL" id="AZIL01001061">
    <property type="protein sequence ID" value="EWM25026.1"/>
    <property type="molecule type" value="Genomic_DNA"/>
</dbReference>
<gene>
    <name evidence="1" type="ORF">Naga_100049g10</name>
</gene>
<dbReference type="Proteomes" id="UP000019335">
    <property type="component" value="Chromosome 12"/>
</dbReference>
<reference evidence="1 2" key="1">
    <citation type="journal article" date="2014" name="Mol. Plant">
        <title>Chromosome Scale Genome Assembly and Transcriptome Profiling of Nannochloropsis gaditana in Nitrogen Depletion.</title>
        <authorList>
            <person name="Corteggiani Carpinelli E."/>
            <person name="Telatin A."/>
            <person name="Vitulo N."/>
            <person name="Forcato C."/>
            <person name="D'Angelo M."/>
            <person name="Schiavon R."/>
            <person name="Vezzi A."/>
            <person name="Giacometti G.M."/>
            <person name="Morosinotto T."/>
            <person name="Valle G."/>
        </authorList>
    </citation>
    <scope>NUCLEOTIDE SEQUENCE [LARGE SCALE GENOMIC DNA]</scope>
    <source>
        <strain evidence="1 2">B-31</strain>
    </source>
</reference>
<dbReference type="OrthoDB" id="10549231at2759"/>
<proteinExistence type="predicted"/>
<dbReference type="AlphaFoldDB" id="W7TWL8"/>
<name>W7TWL8_9STRA</name>
<keyword evidence="2" id="KW-1185">Reference proteome</keyword>
<organism evidence="1 2">
    <name type="scientific">Nannochloropsis gaditana</name>
    <dbReference type="NCBI Taxonomy" id="72520"/>
    <lineage>
        <taxon>Eukaryota</taxon>
        <taxon>Sar</taxon>
        <taxon>Stramenopiles</taxon>
        <taxon>Ochrophyta</taxon>
        <taxon>Eustigmatophyceae</taxon>
        <taxon>Eustigmatales</taxon>
        <taxon>Monodopsidaceae</taxon>
        <taxon>Nannochloropsis</taxon>
    </lineage>
</organism>
<protein>
    <submittedName>
        <fullName evidence="1">Uncharacterized protein</fullName>
    </submittedName>
</protein>
<sequence>MPEQSASAGGRASRAPPQVVVKAALDHVARRGREGCTVKEIWDECEVGCDSALKAFLWRALRRQRKYVFCRKTAVARPGSQRGAIKGEKNCKAENWAHAPLNAEELDSLSLDAWDSVMVIASEDHRLRALGALHASDLPEETHGTEILEILAAAGS</sequence>
<accession>W7TWL8</accession>
<comment type="caution">
    <text evidence="1">The sequence shown here is derived from an EMBL/GenBank/DDBJ whole genome shotgun (WGS) entry which is preliminary data.</text>
</comment>